<organism evidence="1 2">
    <name type="scientific">Microvirga mediterraneensis</name>
    <dbReference type="NCBI Taxonomy" id="2754695"/>
    <lineage>
        <taxon>Bacteria</taxon>
        <taxon>Pseudomonadati</taxon>
        <taxon>Pseudomonadota</taxon>
        <taxon>Alphaproteobacteria</taxon>
        <taxon>Hyphomicrobiales</taxon>
        <taxon>Methylobacteriaceae</taxon>
        <taxon>Microvirga</taxon>
    </lineage>
</organism>
<accession>A0A838BTM6</accession>
<dbReference type="RefSeq" id="WP_181054131.1">
    <property type="nucleotide sequence ID" value="NZ_JACDXJ010000001.1"/>
</dbReference>
<reference evidence="1 2" key="1">
    <citation type="submission" date="2020-07" db="EMBL/GenBank/DDBJ databases">
        <title>Draft genome and description of Microvirga mediterraneensis Marseille-Q2068 sp. nov.</title>
        <authorList>
            <person name="Boxberger M."/>
        </authorList>
    </citation>
    <scope>NUCLEOTIDE SEQUENCE [LARGE SCALE GENOMIC DNA]</scope>
    <source>
        <strain evidence="1 2">Marseille-Q2068</strain>
    </source>
</reference>
<dbReference type="EMBL" id="JACDXJ010000001">
    <property type="protein sequence ID" value="MBA1158781.1"/>
    <property type="molecule type" value="Genomic_DNA"/>
</dbReference>
<comment type="caution">
    <text evidence="1">The sequence shown here is derived from an EMBL/GenBank/DDBJ whole genome shotgun (WGS) entry which is preliminary data.</text>
</comment>
<dbReference type="AlphaFoldDB" id="A0A838BTM6"/>
<protein>
    <recommendedName>
        <fullName evidence="3">DUF2946 domain-containing protein</fullName>
    </recommendedName>
</protein>
<name>A0A838BTM6_9HYPH</name>
<sequence>MRLTGLIIAALFAIAAGILTISAPHGRAPTGQYAVSTSIDSHGNHVRASTEMGHGGQSMLHDRASAQADCDPPVSGFQKGTGTECCNMGACHAVQVFAAPVIPLPFGSAVTILMEGDEQVEGTIPGGPDRPPRIV</sequence>
<evidence type="ECO:0000313" key="2">
    <source>
        <dbReference type="Proteomes" id="UP000572984"/>
    </source>
</evidence>
<dbReference type="Proteomes" id="UP000572984">
    <property type="component" value="Unassembled WGS sequence"/>
</dbReference>
<gene>
    <name evidence="1" type="ORF">H0S73_22005</name>
</gene>
<evidence type="ECO:0008006" key="3">
    <source>
        <dbReference type="Google" id="ProtNLM"/>
    </source>
</evidence>
<keyword evidence="2" id="KW-1185">Reference proteome</keyword>
<evidence type="ECO:0000313" key="1">
    <source>
        <dbReference type="EMBL" id="MBA1158781.1"/>
    </source>
</evidence>
<proteinExistence type="predicted"/>